<dbReference type="EMBL" id="OU594960">
    <property type="protein sequence ID" value="CAG9283368.1"/>
    <property type="molecule type" value="Genomic_DNA"/>
</dbReference>
<dbReference type="InterPro" id="IPR053166">
    <property type="entry name" value="UPF0718_permease"/>
</dbReference>
<feature type="transmembrane region" description="Helical" evidence="8">
    <location>
        <begin position="280"/>
        <end position="300"/>
    </location>
</feature>
<gene>
    <name evidence="9" type="ORF">PTTT1_LOCUS22553</name>
</gene>
<feature type="transmembrane region" description="Helical" evidence="8">
    <location>
        <begin position="53"/>
        <end position="74"/>
    </location>
</feature>
<evidence type="ECO:0008006" key="10">
    <source>
        <dbReference type="Google" id="ProtNLM"/>
    </source>
</evidence>
<comment type="similarity">
    <text evidence="2">Belongs to the UPF0718 family.</text>
</comment>
<feature type="compositionally biased region" description="Acidic residues" evidence="7">
    <location>
        <begin position="193"/>
        <end position="205"/>
    </location>
</feature>
<dbReference type="PANTHER" id="PTHR42775">
    <property type="entry name" value="PERMEASE RV2963-RELATED"/>
    <property type="match status" value="1"/>
</dbReference>
<evidence type="ECO:0000313" key="9">
    <source>
        <dbReference type="EMBL" id="CAG9283368.1"/>
    </source>
</evidence>
<feature type="transmembrane region" description="Helical" evidence="8">
    <location>
        <begin position="94"/>
        <end position="115"/>
    </location>
</feature>
<comment type="subcellular location">
    <subcellularLocation>
        <location evidence="1">Cell membrane</location>
        <topology evidence="1">Multi-pass membrane protein</topology>
    </subcellularLocation>
</comment>
<evidence type="ECO:0000256" key="7">
    <source>
        <dbReference type="SAM" id="MobiDB-lite"/>
    </source>
</evidence>
<evidence type="ECO:0000256" key="6">
    <source>
        <dbReference type="ARBA" id="ARBA00023136"/>
    </source>
</evidence>
<dbReference type="Pfam" id="PF03773">
    <property type="entry name" value="ArsP_1"/>
    <property type="match status" value="1"/>
</dbReference>
<proteinExistence type="inferred from homology"/>
<accession>A0A8J9T351</accession>
<feature type="region of interest" description="Disordered" evidence="7">
    <location>
        <begin position="153"/>
        <end position="218"/>
    </location>
</feature>
<evidence type="ECO:0000256" key="3">
    <source>
        <dbReference type="ARBA" id="ARBA00022475"/>
    </source>
</evidence>
<keyword evidence="3" id="KW-1003">Cell membrane</keyword>
<evidence type="ECO:0000256" key="4">
    <source>
        <dbReference type="ARBA" id="ARBA00022692"/>
    </source>
</evidence>
<evidence type="ECO:0000256" key="5">
    <source>
        <dbReference type="ARBA" id="ARBA00022989"/>
    </source>
</evidence>
<feature type="transmembrane region" description="Helical" evidence="8">
    <location>
        <begin position="312"/>
        <end position="332"/>
    </location>
</feature>
<dbReference type="AlphaFoldDB" id="A0A8J9T351"/>
<keyword evidence="6 8" id="KW-0472">Membrane</keyword>
<dbReference type="PANTHER" id="PTHR42775:SF1">
    <property type="entry name" value="PERMEASE RV2963-RELATED"/>
    <property type="match status" value="1"/>
</dbReference>
<protein>
    <recommendedName>
        <fullName evidence="10">Permease</fullName>
    </recommendedName>
</protein>
<feature type="transmembrane region" description="Helical" evidence="8">
    <location>
        <begin position="391"/>
        <end position="412"/>
    </location>
</feature>
<keyword evidence="5 8" id="KW-1133">Transmembrane helix</keyword>
<keyword evidence="4 8" id="KW-0812">Transmembrane</keyword>
<feature type="transmembrane region" description="Helical" evidence="8">
    <location>
        <begin position="246"/>
        <end position="268"/>
    </location>
</feature>
<evidence type="ECO:0000256" key="8">
    <source>
        <dbReference type="SAM" id="Phobius"/>
    </source>
</evidence>
<sequence length="448" mass="49661">MAAFLESWHEAAITSLGLFWTAFWAFALGYLISSMIQVFVTRKKMQELMGVEGVKSIALATFFGFVSSSCSFAALSGARSLFAKGAGLVPALSFLLASTNLVIELGIVIAVFLSWEFVVGEYVGGIILILLTWLLVHFTTRFAPVEEARQRALKHENAGSEGQGSHGNQRRRNEGESMKDGASRDKRNSDTEREVEDGDASDDDDHESRDEDNQGSMKPHKFFAKDSWEQVAMRYFMEWNMVWKDVTVGFTVAGIVSAFVPNSFFNWLFISGDDPSFWELLEECLVGPVAAFFTFIGSMGNIPLAAVLFENGVSFAGIMAFIFSDLVVIPIIRINAKYYGLKMALYILGVFLTVLVATALILYYVFDVIGILPSPESVDSLSERDFFELNYTFGLNIIFLVMSVGLFGWYFAKHGFGWSMGGTVIEIGLFWLALASYIWLIGGLLAIV</sequence>
<name>A0A8J9T351_PHATR</name>
<feature type="transmembrane region" description="Helical" evidence="8">
    <location>
        <begin position="344"/>
        <end position="366"/>
    </location>
</feature>
<feature type="compositionally biased region" description="Basic and acidic residues" evidence="7">
    <location>
        <begin position="171"/>
        <end position="192"/>
    </location>
</feature>
<evidence type="ECO:0000256" key="1">
    <source>
        <dbReference type="ARBA" id="ARBA00004651"/>
    </source>
</evidence>
<feature type="transmembrane region" description="Helical" evidence="8">
    <location>
        <begin position="424"/>
        <end position="447"/>
    </location>
</feature>
<reference evidence="9" key="1">
    <citation type="submission" date="2022-02" db="EMBL/GenBank/DDBJ databases">
        <authorList>
            <person name="Giguere J D."/>
        </authorList>
    </citation>
    <scope>NUCLEOTIDE SEQUENCE</scope>
    <source>
        <strain evidence="9">CCAP 1055/1</strain>
    </source>
</reference>
<feature type="transmembrane region" description="Helical" evidence="8">
    <location>
        <begin position="12"/>
        <end position="32"/>
    </location>
</feature>
<dbReference type="InterPro" id="IPR005524">
    <property type="entry name" value="DUF318"/>
</dbReference>
<dbReference type="GO" id="GO:0005886">
    <property type="term" value="C:plasma membrane"/>
    <property type="evidence" value="ECO:0007669"/>
    <property type="project" value="UniProtKB-SubCell"/>
</dbReference>
<evidence type="ECO:0000256" key="2">
    <source>
        <dbReference type="ARBA" id="ARBA00006386"/>
    </source>
</evidence>
<feature type="transmembrane region" description="Helical" evidence="8">
    <location>
        <begin position="122"/>
        <end position="140"/>
    </location>
</feature>
<organism evidence="9">
    <name type="scientific">Phaeodactylum tricornutum</name>
    <name type="common">Diatom</name>
    <dbReference type="NCBI Taxonomy" id="2850"/>
    <lineage>
        <taxon>Eukaryota</taxon>
        <taxon>Sar</taxon>
        <taxon>Stramenopiles</taxon>
        <taxon>Ochrophyta</taxon>
        <taxon>Bacillariophyta</taxon>
        <taxon>Bacillariophyceae</taxon>
        <taxon>Bacillariophycidae</taxon>
        <taxon>Naviculales</taxon>
        <taxon>Phaeodactylaceae</taxon>
        <taxon>Phaeodactylum</taxon>
    </lineage>
</organism>
<dbReference type="Proteomes" id="UP000836788">
    <property type="component" value="Chromosome 19"/>
</dbReference>